<dbReference type="Pfam" id="PF03323">
    <property type="entry name" value="GerA"/>
    <property type="match status" value="1"/>
</dbReference>
<dbReference type="RefSeq" id="WP_413780085.1">
    <property type="nucleotide sequence ID" value="NZ_JAUOZS010000001.1"/>
</dbReference>
<gene>
    <name evidence="4" type="ORF">Q4T40_10015</name>
</gene>
<dbReference type="EMBL" id="JAUOZS010000001">
    <property type="protein sequence ID" value="MDT8901577.1"/>
    <property type="molecule type" value="Genomic_DNA"/>
</dbReference>
<comment type="caution">
    <text evidence="4">The sequence shown here is derived from an EMBL/GenBank/DDBJ whole genome shotgun (WGS) entry which is preliminary data.</text>
</comment>
<feature type="transmembrane region" description="Helical" evidence="3">
    <location>
        <begin position="376"/>
        <end position="399"/>
    </location>
</feature>
<reference evidence="4 5" key="1">
    <citation type="submission" date="2023-07" db="EMBL/GenBank/DDBJ databases">
        <title>The novel representative of Negativicutes class, Anaeroselena agilis gen. nov. sp. nov.</title>
        <authorList>
            <person name="Prokofeva M.I."/>
            <person name="Elcheninov A.G."/>
            <person name="Klyukina A."/>
            <person name="Kublanov I.V."/>
            <person name="Frolov E.N."/>
            <person name="Podosokorskaya O.A."/>
        </authorList>
    </citation>
    <scope>NUCLEOTIDE SEQUENCE [LARGE SCALE GENOMIC DNA]</scope>
    <source>
        <strain evidence="4 5">4137-cl</strain>
    </source>
</reference>
<dbReference type="PANTHER" id="PTHR22550:SF5">
    <property type="entry name" value="LEUCINE ZIPPER PROTEIN 4"/>
    <property type="match status" value="1"/>
</dbReference>
<keyword evidence="2 3" id="KW-0472">Membrane</keyword>
<feature type="transmembrane region" description="Helical" evidence="3">
    <location>
        <begin position="252"/>
        <end position="271"/>
    </location>
</feature>
<dbReference type="InterPro" id="IPR050768">
    <property type="entry name" value="UPF0353/GerABKA_families"/>
</dbReference>
<feature type="transmembrane region" description="Helical" evidence="3">
    <location>
        <begin position="346"/>
        <end position="364"/>
    </location>
</feature>
<evidence type="ECO:0000256" key="3">
    <source>
        <dbReference type="SAM" id="Phobius"/>
    </source>
</evidence>
<protein>
    <submittedName>
        <fullName evidence="4">Spore germination protein</fullName>
    </submittedName>
</protein>
<keyword evidence="5" id="KW-1185">Reference proteome</keyword>
<accession>A0ABU3NZ51</accession>
<dbReference type="PIRSF" id="PIRSF005690">
    <property type="entry name" value="GerBA"/>
    <property type="match status" value="1"/>
</dbReference>
<evidence type="ECO:0000256" key="2">
    <source>
        <dbReference type="ARBA" id="ARBA00023136"/>
    </source>
</evidence>
<keyword evidence="3" id="KW-0812">Transmembrane</keyword>
<sequence>MIFLDGMVDEAAINEHIIEKLTQPQAVRSSAPQPLSLADTVRHTVITAALTTEETEMEPIVNRILSGDAALFIDTLPAAIVVATRKLETRAITEPETEAELQGPRDGFTEELRVNITLIRRRIKNPNLVVTRRTVGIRSRTDVAIVYFRGIAAFKLVREVEKRLEKITVDIPAPSGIHSLFEDSPFSIFPTMMSTERPDKLTAALAEGKIGIMFDGTPFCCVAPTTFVDFFKSGDDYYEKWLPAAPIRFTRYISAFFALTMPALYVAITSFHPGLLPMPLTLTVGTSREGVPFPTFIEAFIMEGLLEIMQEAGIRLPKLIGPAVSIVGGLVIGEAAVRAGLVSPPLVIVTSFTAIATFSISSYRMGLPLRLLRVPLMILAAALGMFGVMWGLIAIAIHLSSLESFGEPYLAPLTPRSSANLSDLKDTVAMLPATRMTERPAYLEPQDAVRIKEEKSGRDDED</sequence>
<comment type="similarity">
    <text evidence="1">Belongs to the GerABKA family.</text>
</comment>
<evidence type="ECO:0000256" key="1">
    <source>
        <dbReference type="ARBA" id="ARBA00005278"/>
    </source>
</evidence>
<dbReference type="InterPro" id="IPR004995">
    <property type="entry name" value="Spore_Ger"/>
</dbReference>
<evidence type="ECO:0000313" key="4">
    <source>
        <dbReference type="EMBL" id="MDT8901577.1"/>
    </source>
</evidence>
<organism evidence="4 5">
    <name type="scientific">Anaeroselena agilis</name>
    <dbReference type="NCBI Taxonomy" id="3063788"/>
    <lineage>
        <taxon>Bacteria</taxon>
        <taxon>Bacillati</taxon>
        <taxon>Bacillota</taxon>
        <taxon>Negativicutes</taxon>
        <taxon>Acetonemataceae</taxon>
        <taxon>Anaeroselena</taxon>
    </lineage>
</organism>
<evidence type="ECO:0000313" key="5">
    <source>
        <dbReference type="Proteomes" id="UP001254848"/>
    </source>
</evidence>
<dbReference type="PANTHER" id="PTHR22550">
    <property type="entry name" value="SPORE GERMINATION PROTEIN"/>
    <property type="match status" value="1"/>
</dbReference>
<dbReference type="Proteomes" id="UP001254848">
    <property type="component" value="Unassembled WGS sequence"/>
</dbReference>
<proteinExistence type="inferred from homology"/>
<keyword evidence="3" id="KW-1133">Transmembrane helix</keyword>
<name>A0ABU3NZ51_9FIRM</name>